<feature type="compositionally biased region" description="Pro residues" evidence="1">
    <location>
        <begin position="46"/>
        <end position="73"/>
    </location>
</feature>
<name>A0A1C6V4U6_9ACTN</name>
<evidence type="ECO:0000313" key="5">
    <source>
        <dbReference type="Proteomes" id="UP000199343"/>
    </source>
</evidence>
<accession>A0A1C6V4U6</accession>
<protein>
    <submittedName>
        <fullName evidence="4">DUF4232 domain-containing protein</fullName>
    </submittedName>
</protein>
<evidence type="ECO:0000313" key="3">
    <source>
        <dbReference type="EMBL" id="SCL61409.1"/>
    </source>
</evidence>
<reference evidence="4 6" key="2">
    <citation type="submission" date="2022-10" db="EMBL/GenBank/DDBJ databases">
        <title>The complete genomes of actinobacterial strains from the NBC collection.</title>
        <authorList>
            <person name="Joergensen T.S."/>
            <person name="Alvarez Arevalo M."/>
            <person name="Sterndorff E.B."/>
            <person name="Faurdal D."/>
            <person name="Vuksanovic O."/>
            <person name="Mourched A.-S."/>
            <person name="Charusanti P."/>
            <person name="Shaw S."/>
            <person name="Blin K."/>
            <person name="Weber T."/>
        </authorList>
    </citation>
    <scope>NUCLEOTIDE SEQUENCE [LARGE SCALE GENOMIC DNA]</scope>
    <source>
        <strain evidence="4 6">NBC 01809</strain>
    </source>
</reference>
<dbReference type="EMBL" id="FMIC01000002">
    <property type="protein sequence ID" value="SCL61409.1"/>
    <property type="molecule type" value="Genomic_DNA"/>
</dbReference>
<dbReference type="RefSeq" id="WP_091626969.1">
    <property type="nucleotide sequence ID" value="NZ_CP109071.1"/>
</dbReference>
<evidence type="ECO:0000259" key="2">
    <source>
        <dbReference type="Pfam" id="PF14016"/>
    </source>
</evidence>
<organism evidence="3 5">
    <name type="scientific">Micromonospora peucetia</name>
    <dbReference type="NCBI Taxonomy" id="47871"/>
    <lineage>
        <taxon>Bacteria</taxon>
        <taxon>Bacillati</taxon>
        <taxon>Actinomycetota</taxon>
        <taxon>Actinomycetes</taxon>
        <taxon>Micromonosporales</taxon>
        <taxon>Micromonosporaceae</taxon>
        <taxon>Micromonospora</taxon>
    </lineage>
</organism>
<feature type="region of interest" description="Disordered" evidence="1">
    <location>
        <begin position="43"/>
        <end position="94"/>
    </location>
</feature>
<feature type="compositionally biased region" description="Low complexity" evidence="1">
    <location>
        <begin position="74"/>
        <end position="86"/>
    </location>
</feature>
<dbReference type="STRING" id="47871.GA0070608_2467"/>
<evidence type="ECO:0000256" key="1">
    <source>
        <dbReference type="SAM" id="MobiDB-lite"/>
    </source>
</evidence>
<evidence type="ECO:0000313" key="4">
    <source>
        <dbReference type="EMBL" id="WSA35384.1"/>
    </source>
</evidence>
<gene>
    <name evidence="3" type="ORF">GA0070608_2467</name>
    <name evidence="4" type="ORF">OIE14_15725</name>
</gene>
<dbReference type="Proteomes" id="UP000199343">
    <property type="component" value="Unassembled WGS sequence"/>
</dbReference>
<evidence type="ECO:0000313" key="6">
    <source>
        <dbReference type="Proteomes" id="UP001334804"/>
    </source>
</evidence>
<reference evidence="3 5" key="1">
    <citation type="submission" date="2016-06" db="EMBL/GenBank/DDBJ databases">
        <authorList>
            <person name="Kjaerup R.B."/>
            <person name="Dalgaard T.S."/>
            <person name="Juul-Madsen H.R."/>
        </authorList>
    </citation>
    <scope>NUCLEOTIDE SEQUENCE [LARGE SCALE GENOMIC DNA]</scope>
    <source>
        <strain evidence="3 5">DSM 43363</strain>
    </source>
</reference>
<dbReference type="Proteomes" id="UP001334804">
    <property type="component" value="Chromosome"/>
</dbReference>
<dbReference type="InterPro" id="IPR025326">
    <property type="entry name" value="DUF4232"/>
</dbReference>
<feature type="domain" description="DUF4232" evidence="2">
    <location>
        <begin position="87"/>
        <end position="223"/>
    </location>
</feature>
<proteinExistence type="predicted"/>
<sequence>MAGPAHRPAPHVHNRFPGSARAVGLAVAGLVLLGACSPATDLPSAAPTPPAPTTPAAPTPANPAPDAPRPAAPPTAAASGTTPTTDCPESGVRISSPGVSAAMGLRALSLELVNCGKKPYPLDGYPALRLLDGDGNPIPVQVIEGAKGITSGFDAPPRPLTLRPGERAGAAVLWRNLVTDSTVVATNGEGLEVAAATGQPAQAVETNGPIDLGNTGRLGVSAWKKQSP</sequence>
<keyword evidence="6" id="KW-1185">Reference proteome</keyword>
<dbReference type="OrthoDB" id="3827416at2"/>
<dbReference type="AlphaFoldDB" id="A0A1C6V4U6"/>
<dbReference type="Pfam" id="PF14016">
    <property type="entry name" value="DUF4232"/>
    <property type="match status" value="1"/>
</dbReference>
<dbReference type="EMBL" id="CP109071">
    <property type="protein sequence ID" value="WSA35384.1"/>
    <property type="molecule type" value="Genomic_DNA"/>
</dbReference>
<feature type="region of interest" description="Disordered" evidence="1">
    <location>
        <begin position="204"/>
        <end position="228"/>
    </location>
</feature>